<protein>
    <submittedName>
        <fullName evidence="1">Uncharacterized protein</fullName>
    </submittedName>
</protein>
<accession>A0AAD7X132</accession>
<dbReference type="AlphaFoldDB" id="A0AAD7X132"/>
<evidence type="ECO:0000313" key="2">
    <source>
        <dbReference type="Proteomes" id="UP001221898"/>
    </source>
</evidence>
<evidence type="ECO:0000313" key="1">
    <source>
        <dbReference type="EMBL" id="KAJ8417161.1"/>
    </source>
</evidence>
<comment type="caution">
    <text evidence="1">The sequence shown here is derived from an EMBL/GenBank/DDBJ whole genome shotgun (WGS) entry which is preliminary data.</text>
</comment>
<organism evidence="1 2">
    <name type="scientific">Aldrovandia affinis</name>
    <dbReference type="NCBI Taxonomy" id="143900"/>
    <lineage>
        <taxon>Eukaryota</taxon>
        <taxon>Metazoa</taxon>
        <taxon>Chordata</taxon>
        <taxon>Craniata</taxon>
        <taxon>Vertebrata</taxon>
        <taxon>Euteleostomi</taxon>
        <taxon>Actinopterygii</taxon>
        <taxon>Neopterygii</taxon>
        <taxon>Teleostei</taxon>
        <taxon>Notacanthiformes</taxon>
        <taxon>Halosauridae</taxon>
        <taxon>Aldrovandia</taxon>
    </lineage>
</organism>
<keyword evidence="2" id="KW-1185">Reference proteome</keyword>
<gene>
    <name evidence="1" type="ORF">AAFF_G00283880</name>
</gene>
<proteinExistence type="predicted"/>
<name>A0AAD7X132_9TELE</name>
<reference evidence="1" key="1">
    <citation type="journal article" date="2023" name="Science">
        <title>Genome structures resolve the early diversification of teleost fishes.</title>
        <authorList>
            <person name="Parey E."/>
            <person name="Louis A."/>
            <person name="Montfort J."/>
            <person name="Bouchez O."/>
            <person name="Roques C."/>
            <person name="Iampietro C."/>
            <person name="Lluch J."/>
            <person name="Castinel A."/>
            <person name="Donnadieu C."/>
            <person name="Desvignes T."/>
            <person name="Floi Bucao C."/>
            <person name="Jouanno E."/>
            <person name="Wen M."/>
            <person name="Mejri S."/>
            <person name="Dirks R."/>
            <person name="Jansen H."/>
            <person name="Henkel C."/>
            <person name="Chen W.J."/>
            <person name="Zahm M."/>
            <person name="Cabau C."/>
            <person name="Klopp C."/>
            <person name="Thompson A.W."/>
            <person name="Robinson-Rechavi M."/>
            <person name="Braasch I."/>
            <person name="Lecointre G."/>
            <person name="Bobe J."/>
            <person name="Postlethwait J.H."/>
            <person name="Berthelot C."/>
            <person name="Roest Crollius H."/>
            <person name="Guiguen Y."/>
        </authorList>
    </citation>
    <scope>NUCLEOTIDE SEQUENCE</scope>
    <source>
        <strain evidence="1">NC1722</strain>
    </source>
</reference>
<sequence>MENPLWHQRDADGFVIDHAVAEVISQWKGEAGPSWSDWPLPETRADLAGTLNNNTRTKHSEACSRRTEGRAGMSLIQDTGVPPPLPIDVALDLGSGAAPVPPPTATMRSTASGPWAGRVRVAARVRASLCVPPLPG</sequence>
<dbReference type="EMBL" id="JAINUG010000004">
    <property type="protein sequence ID" value="KAJ8417161.1"/>
    <property type="molecule type" value="Genomic_DNA"/>
</dbReference>
<dbReference type="Proteomes" id="UP001221898">
    <property type="component" value="Unassembled WGS sequence"/>
</dbReference>